<keyword evidence="2 4" id="KW-0732">Signal</keyword>
<dbReference type="GO" id="GO:0019867">
    <property type="term" value="C:outer membrane"/>
    <property type="evidence" value="ECO:0007669"/>
    <property type="project" value="InterPro"/>
</dbReference>
<dbReference type="InterPro" id="IPR036709">
    <property type="entry name" value="Autotransporte_beta_dom_sf"/>
</dbReference>
<evidence type="ECO:0000256" key="2">
    <source>
        <dbReference type="ARBA" id="ARBA00022729"/>
    </source>
</evidence>
<feature type="domain" description="Autotransporter" evidence="5">
    <location>
        <begin position="365"/>
        <end position="655"/>
    </location>
</feature>
<evidence type="ECO:0000313" key="6">
    <source>
        <dbReference type="EMBL" id="PWW02063.1"/>
    </source>
</evidence>
<feature type="region of interest" description="Disordered" evidence="3">
    <location>
        <begin position="315"/>
        <end position="334"/>
    </location>
</feature>
<protein>
    <submittedName>
        <fullName evidence="6">Outer membrane autotransporter protein</fullName>
    </submittedName>
</protein>
<dbReference type="InterPro" id="IPR006315">
    <property type="entry name" value="OM_autotransptr_brl_dom"/>
</dbReference>
<sequence>MSRLYTTSVVIATLAPLALANIAGAQELSSFGVLAGTTVTNTGATVINGNVGVSPNNAITGFDDPGGPGVVTAPYAIYLNDGVAIQAQSDLTTAYTTFMNRPATRDLTGQDLGGLTLSAGVYSFADEAELTGTLTLDAQGNPNAVFIITVDSSLTTASNSVVSLVNGAQGANVYFVVGASATLGTDTAFAGNIMALTSITLDTTATIICGSALARNGAVTLDTNTISVCIAQAAAIGDVTAGSDTNTAAVADVLDQASGAGGLPVDFAALIAFLSPTELQAALAQLSGQGATAVAPAGRQAMDSFLSRVFDRIDDTRAPTPPEQTPVEQPDTGPATVRVLGYGPLAPVTRAGDAVASFGGRPAAIRTPLWSVWATAYGGWSESDGNSAVGSYDRTINTHGLAAGVDFDVSPETMVGIALGIAHNEFDLSGGHGGGDSDILQASVYGRQDFGPAYVAGALAYSFNDVSTDRFVTIGGTGHYGANFNAHDFAARVETGYRFALTDAGSAGGSIGITPYAGLQVQSFRTPSYSETTISGSTDFALDYAARTSNSLHTELGARFDDTIALENGSVLTLRGKIAWAHDTSTDTFSQASFQAIPDSAFIVQGADGASNSLLLSAGAEMAFGNGVSILGKVDTALSTSSQAYEASARIRYTW</sequence>
<dbReference type="NCBIfam" id="TIGR01414">
    <property type="entry name" value="autotrans_barl"/>
    <property type="match status" value="1"/>
</dbReference>
<dbReference type="InterPro" id="IPR021884">
    <property type="entry name" value="Ice-bd_prot"/>
</dbReference>
<evidence type="ECO:0000256" key="4">
    <source>
        <dbReference type="SAM" id="SignalP"/>
    </source>
</evidence>
<name>A0A317PND1_9HYPH</name>
<proteinExistence type="inferred from homology"/>
<feature type="signal peptide" evidence="4">
    <location>
        <begin position="1"/>
        <end position="25"/>
    </location>
</feature>
<dbReference type="AlphaFoldDB" id="A0A317PND1"/>
<dbReference type="OrthoDB" id="7195851at2"/>
<dbReference type="SUPFAM" id="SSF103515">
    <property type="entry name" value="Autotransporter"/>
    <property type="match status" value="1"/>
</dbReference>
<gene>
    <name evidence="6" type="ORF">DFR52_102729</name>
</gene>
<evidence type="ECO:0000256" key="3">
    <source>
        <dbReference type="SAM" id="MobiDB-lite"/>
    </source>
</evidence>
<evidence type="ECO:0000313" key="7">
    <source>
        <dbReference type="Proteomes" id="UP000246352"/>
    </source>
</evidence>
<feature type="chain" id="PRO_5016363896" evidence="4">
    <location>
        <begin position="26"/>
        <end position="655"/>
    </location>
</feature>
<dbReference type="EMBL" id="QGTR01000002">
    <property type="protein sequence ID" value="PWW02063.1"/>
    <property type="molecule type" value="Genomic_DNA"/>
</dbReference>
<dbReference type="Proteomes" id="UP000246352">
    <property type="component" value="Unassembled WGS sequence"/>
</dbReference>
<evidence type="ECO:0000256" key="1">
    <source>
        <dbReference type="ARBA" id="ARBA00005445"/>
    </source>
</evidence>
<comment type="similarity">
    <text evidence="1">Belongs to the ice-binding protein family.</text>
</comment>
<dbReference type="InterPro" id="IPR005546">
    <property type="entry name" value="Autotransporte_beta"/>
</dbReference>
<dbReference type="Gene3D" id="2.40.128.130">
    <property type="entry name" value="Autotransporter beta-domain"/>
    <property type="match status" value="1"/>
</dbReference>
<dbReference type="SMART" id="SM00869">
    <property type="entry name" value="Autotransporter"/>
    <property type="match status" value="1"/>
</dbReference>
<organism evidence="6 7">
    <name type="scientific">Hoeflea marina</name>
    <dbReference type="NCBI Taxonomy" id="274592"/>
    <lineage>
        <taxon>Bacteria</taxon>
        <taxon>Pseudomonadati</taxon>
        <taxon>Pseudomonadota</taxon>
        <taxon>Alphaproteobacteria</taxon>
        <taxon>Hyphomicrobiales</taxon>
        <taxon>Rhizobiaceae</taxon>
        <taxon>Hoeflea</taxon>
    </lineage>
</organism>
<accession>A0A317PND1</accession>
<dbReference type="PROSITE" id="PS51208">
    <property type="entry name" value="AUTOTRANSPORTER"/>
    <property type="match status" value="1"/>
</dbReference>
<dbReference type="Pfam" id="PF03797">
    <property type="entry name" value="Autotransporter"/>
    <property type="match status" value="1"/>
</dbReference>
<comment type="caution">
    <text evidence="6">The sequence shown here is derived from an EMBL/GenBank/DDBJ whole genome shotgun (WGS) entry which is preliminary data.</text>
</comment>
<reference evidence="6 7" key="1">
    <citation type="submission" date="2018-05" db="EMBL/GenBank/DDBJ databases">
        <title>Genomic Encyclopedia of Type Strains, Phase IV (KMG-IV): sequencing the most valuable type-strain genomes for metagenomic binning, comparative biology and taxonomic classification.</title>
        <authorList>
            <person name="Goeker M."/>
        </authorList>
    </citation>
    <scope>NUCLEOTIDE SEQUENCE [LARGE SCALE GENOMIC DNA]</scope>
    <source>
        <strain evidence="6 7">DSM 16791</strain>
    </source>
</reference>
<dbReference type="RefSeq" id="WP_110031788.1">
    <property type="nucleotide sequence ID" value="NZ_QGTR01000002.1"/>
</dbReference>
<evidence type="ECO:0000259" key="5">
    <source>
        <dbReference type="PROSITE" id="PS51208"/>
    </source>
</evidence>
<dbReference type="Pfam" id="PF11999">
    <property type="entry name" value="Ice_binding"/>
    <property type="match status" value="1"/>
</dbReference>
<keyword evidence="7" id="KW-1185">Reference proteome</keyword>